<proteinExistence type="predicted"/>
<organism evidence="4 5">
    <name type="scientific">Chaetomidium leptoderma</name>
    <dbReference type="NCBI Taxonomy" id="669021"/>
    <lineage>
        <taxon>Eukaryota</taxon>
        <taxon>Fungi</taxon>
        <taxon>Dikarya</taxon>
        <taxon>Ascomycota</taxon>
        <taxon>Pezizomycotina</taxon>
        <taxon>Sordariomycetes</taxon>
        <taxon>Sordariomycetidae</taxon>
        <taxon>Sordariales</taxon>
        <taxon>Chaetomiaceae</taxon>
        <taxon>Chaetomidium</taxon>
    </lineage>
</organism>
<name>A0AAN6VBM0_9PEZI</name>
<evidence type="ECO:0000256" key="1">
    <source>
        <dbReference type="ARBA" id="ARBA00022574"/>
    </source>
</evidence>
<reference evidence="4" key="2">
    <citation type="submission" date="2023-05" db="EMBL/GenBank/DDBJ databases">
        <authorList>
            <consortium name="Lawrence Berkeley National Laboratory"/>
            <person name="Steindorff A."/>
            <person name="Hensen N."/>
            <person name="Bonometti L."/>
            <person name="Westerberg I."/>
            <person name="Brannstrom I.O."/>
            <person name="Guillou S."/>
            <person name="Cros-Aarteil S."/>
            <person name="Calhoun S."/>
            <person name="Haridas S."/>
            <person name="Kuo A."/>
            <person name="Mondo S."/>
            <person name="Pangilinan J."/>
            <person name="Riley R."/>
            <person name="Labutti K."/>
            <person name="Andreopoulos B."/>
            <person name="Lipzen A."/>
            <person name="Chen C."/>
            <person name="Yanf M."/>
            <person name="Daum C."/>
            <person name="Ng V."/>
            <person name="Clum A."/>
            <person name="Ohm R."/>
            <person name="Martin F."/>
            <person name="Silar P."/>
            <person name="Natvig D."/>
            <person name="Lalanne C."/>
            <person name="Gautier V."/>
            <person name="Ament-Velasquez S.L."/>
            <person name="Kruys A."/>
            <person name="Hutchinson M.I."/>
            <person name="Powell A.J."/>
            <person name="Barry K."/>
            <person name="Miller A.N."/>
            <person name="Grigoriev I.V."/>
            <person name="Debuchy R."/>
            <person name="Gladieux P."/>
            <person name="Thoren M.H."/>
            <person name="Johannesson H."/>
        </authorList>
    </citation>
    <scope>NUCLEOTIDE SEQUENCE</scope>
    <source>
        <strain evidence="4">CBS 538.74</strain>
    </source>
</reference>
<dbReference type="AlphaFoldDB" id="A0AAN6VBM0"/>
<feature type="repeat" description="WD" evidence="3">
    <location>
        <begin position="123"/>
        <end position="164"/>
    </location>
</feature>
<dbReference type="EMBL" id="MU857398">
    <property type="protein sequence ID" value="KAK4148427.1"/>
    <property type="molecule type" value="Genomic_DNA"/>
</dbReference>
<dbReference type="InterPro" id="IPR015943">
    <property type="entry name" value="WD40/YVTN_repeat-like_dom_sf"/>
</dbReference>
<dbReference type="SUPFAM" id="SSF50978">
    <property type="entry name" value="WD40 repeat-like"/>
    <property type="match status" value="1"/>
</dbReference>
<reference evidence="4" key="1">
    <citation type="journal article" date="2023" name="Mol. Phylogenet. Evol.">
        <title>Genome-scale phylogeny and comparative genomics of the fungal order Sordariales.</title>
        <authorList>
            <person name="Hensen N."/>
            <person name="Bonometti L."/>
            <person name="Westerberg I."/>
            <person name="Brannstrom I.O."/>
            <person name="Guillou S."/>
            <person name="Cros-Aarteil S."/>
            <person name="Calhoun S."/>
            <person name="Haridas S."/>
            <person name="Kuo A."/>
            <person name="Mondo S."/>
            <person name="Pangilinan J."/>
            <person name="Riley R."/>
            <person name="LaButti K."/>
            <person name="Andreopoulos B."/>
            <person name="Lipzen A."/>
            <person name="Chen C."/>
            <person name="Yan M."/>
            <person name="Daum C."/>
            <person name="Ng V."/>
            <person name="Clum A."/>
            <person name="Steindorff A."/>
            <person name="Ohm R.A."/>
            <person name="Martin F."/>
            <person name="Silar P."/>
            <person name="Natvig D.O."/>
            <person name="Lalanne C."/>
            <person name="Gautier V."/>
            <person name="Ament-Velasquez S.L."/>
            <person name="Kruys A."/>
            <person name="Hutchinson M.I."/>
            <person name="Powell A.J."/>
            <person name="Barry K."/>
            <person name="Miller A.N."/>
            <person name="Grigoriev I.V."/>
            <person name="Debuchy R."/>
            <person name="Gladieux P."/>
            <person name="Hiltunen Thoren M."/>
            <person name="Johannesson H."/>
        </authorList>
    </citation>
    <scope>NUCLEOTIDE SEQUENCE</scope>
    <source>
        <strain evidence="4">CBS 538.74</strain>
    </source>
</reference>
<evidence type="ECO:0000256" key="3">
    <source>
        <dbReference type="PROSITE-ProRule" id="PRU00221"/>
    </source>
</evidence>
<evidence type="ECO:0000313" key="5">
    <source>
        <dbReference type="Proteomes" id="UP001302745"/>
    </source>
</evidence>
<protein>
    <submittedName>
        <fullName evidence="4">WD domain protein</fullName>
    </submittedName>
</protein>
<feature type="repeat" description="WD" evidence="3">
    <location>
        <begin position="165"/>
        <end position="206"/>
    </location>
</feature>
<comment type="caution">
    <text evidence="4">The sequence shown here is derived from an EMBL/GenBank/DDBJ whole genome shotgun (WGS) entry which is preliminary data.</text>
</comment>
<dbReference type="InterPro" id="IPR019775">
    <property type="entry name" value="WD40_repeat_CS"/>
</dbReference>
<dbReference type="InterPro" id="IPR036322">
    <property type="entry name" value="WD40_repeat_dom_sf"/>
</dbReference>
<gene>
    <name evidence="4" type="ORF">C8A00DRAFT_19737</name>
</gene>
<dbReference type="PANTHER" id="PTHR19848">
    <property type="entry name" value="WD40 REPEAT PROTEIN"/>
    <property type="match status" value="1"/>
</dbReference>
<feature type="non-terminal residue" evidence="4">
    <location>
        <position position="1"/>
    </location>
</feature>
<dbReference type="Proteomes" id="UP001302745">
    <property type="component" value="Unassembled WGS sequence"/>
</dbReference>
<dbReference type="PROSITE" id="PS00678">
    <property type="entry name" value="WD_REPEATS_1"/>
    <property type="match status" value="2"/>
</dbReference>
<accession>A0AAN6VBM0</accession>
<dbReference type="InterPro" id="IPR001680">
    <property type="entry name" value="WD40_rpt"/>
</dbReference>
<dbReference type="Pfam" id="PF00400">
    <property type="entry name" value="WD40"/>
    <property type="match status" value="2"/>
</dbReference>
<sequence>ESKCLIRDDDPVNRFLTRHLLHCLEALGLLGWVSESIGMVDDLLGLLDVPRSDKISAFLLDARRVIRSHGSVIDISPLQVYHSAIVFTPKKSVVRRTFRDAFPSWLSLPPKVELDWDACTQTLEGHSHKVISVAFSHDSKTLASASDDRTIKLWDAATGACTATLKGHSREVSSVAFSHDSKMLASASDDASIKLWDAATGTCTATLEIGRVVKHLAFDATSSSLLTDVGSFTLNSLSMSPTASTATPALKVSKAMHSPLSQQVNRCGVGLSEDNVWVTWGSHKVLWLPPSYRPGKSDTIASTVAIGCPSGRILLLAFSFSHDLLI</sequence>
<keyword evidence="1 3" id="KW-0853">WD repeat</keyword>
<dbReference type="PANTHER" id="PTHR19848:SF8">
    <property type="entry name" value="F-BOX AND WD REPEAT DOMAIN CONTAINING 7"/>
    <property type="match status" value="1"/>
</dbReference>
<evidence type="ECO:0000256" key="2">
    <source>
        <dbReference type="ARBA" id="ARBA00022737"/>
    </source>
</evidence>
<keyword evidence="5" id="KW-1185">Reference proteome</keyword>
<dbReference type="SMART" id="SM00320">
    <property type="entry name" value="WD40"/>
    <property type="match status" value="2"/>
</dbReference>
<keyword evidence="2" id="KW-0677">Repeat</keyword>
<dbReference type="PROSITE" id="PS50294">
    <property type="entry name" value="WD_REPEATS_REGION"/>
    <property type="match status" value="2"/>
</dbReference>
<evidence type="ECO:0000313" key="4">
    <source>
        <dbReference type="EMBL" id="KAK4148427.1"/>
    </source>
</evidence>
<dbReference type="Gene3D" id="2.130.10.10">
    <property type="entry name" value="YVTN repeat-like/Quinoprotein amine dehydrogenase"/>
    <property type="match status" value="1"/>
</dbReference>
<dbReference type="PROSITE" id="PS50082">
    <property type="entry name" value="WD_REPEATS_2"/>
    <property type="match status" value="2"/>
</dbReference>